<name>A0A4C1WJR3_EUMVA</name>
<dbReference type="AlphaFoldDB" id="A0A4C1WJR3"/>
<gene>
    <name evidence="1" type="ORF">EVAR_32609_1</name>
</gene>
<dbReference type="Proteomes" id="UP000299102">
    <property type="component" value="Unassembled WGS sequence"/>
</dbReference>
<keyword evidence="2" id="KW-1185">Reference proteome</keyword>
<accession>A0A4C1WJR3</accession>
<evidence type="ECO:0000313" key="1">
    <source>
        <dbReference type="EMBL" id="GBP50364.1"/>
    </source>
</evidence>
<evidence type="ECO:0000313" key="2">
    <source>
        <dbReference type="Proteomes" id="UP000299102"/>
    </source>
</evidence>
<proteinExistence type="predicted"/>
<dbReference type="EMBL" id="BGZK01000564">
    <property type="protein sequence ID" value="GBP50364.1"/>
    <property type="molecule type" value="Genomic_DNA"/>
</dbReference>
<reference evidence="1 2" key="1">
    <citation type="journal article" date="2019" name="Commun. Biol.">
        <title>The bagworm genome reveals a unique fibroin gene that provides high tensile strength.</title>
        <authorList>
            <person name="Kono N."/>
            <person name="Nakamura H."/>
            <person name="Ohtoshi R."/>
            <person name="Tomita M."/>
            <person name="Numata K."/>
            <person name="Arakawa K."/>
        </authorList>
    </citation>
    <scope>NUCLEOTIDE SEQUENCE [LARGE SCALE GENOMIC DNA]</scope>
</reference>
<sequence>MIALPDITNVRVDQYGYAQYNLLLLPPSPIVRPREQQANQVGKVDVRDAAPARRSRAVRASVGGNHCSSDKQLIEDLDHEPLLASDICMEEVLKLVN</sequence>
<organism evidence="1 2">
    <name type="scientific">Eumeta variegata</name>
    <name type="common">Bagworm moth</name>
    <name type="synonym">Eumeta japonica</name>
    <dbReference type="NCBI Taxonomy" id="151549"/>
    <lineage>
        <taxon>Eukaryota</taxon>
        <taxon>Metazoa</taxon>
        <taxon>Ecdysozoa</taxon>
        <taxon>Arthropoda</taxon>
        <taxon>Hexapoda</taxon>
        <taxon>Insecta</taxon>
        <taxon>Pterygota</taxon>
        <taxon>Neoptera</taxon>
        <taxon>Endopterygota</taxon>
        <taxon>Lepidoptera</taxon>
        <taxon>Glossata</taxon>
        <taxon>Ditrysia</taxon>
        <taxon>Tineoidea</taxon>
        <taxon>Psychidae</taxon>
        <taxon>Oiketicinae</taxon>
        <taxon>Eumeta</taxon>
    </lineage>
</organism>
<comment type="caution">
    <text evidence="1">The sequence shown here is derived from an EMBL/GenBank/DDBJ whole genome shotgun (WGS) entry which is preliminary data.</text>
</comment>
<protein>
    <submittedName>
        <fullName evidence="1">Uncharacterized protein</fullName>
    </submittedName>
</protein>